<evidence type="ECO:0000313" key="2">
    <source>
        <dbReference type="Proteomes" id="UP001163387"/>
    </source>
</evidence>
<keyword evidence="2" id="KW-1185">Reference proteome</keyword>
<accession>A0ABM8BXR6</accession>
<proteinExistence type="predicted"/>
<evidence type="ECO:0000313" key="1">
    <source>
        <dbReference type="EMBL" id="BDT04564.1"/>
    </source>
</evidence>
<gene>
    <name evidence="1" type="ORF">SHM_22100</name>
</gene>
<reference evidence="1 2" key="1">
    <citation type="journal article" date="2022" name="Front. Microbiol.">
        <title>Male-killing mechanisms vary between Spiroplasma species.</title>
        <authorList>
            <person name="Arai H."/>
            <person name="Inoue M."/>
            <person name="Kageyama D."/>
        </authorList>
    </citation>
    <scope>NUCLEOTIDE SEQUENCE [LARGE SCALE GENOMIC DNA]</scope>
    <source>
        <strain evidence="2">sHm</strain>
    </source>
</reference>
<organism evidence="1 2">
    <name type="scientific">Spiroplasma ixodetis</name>
    <dbReference type="NCBI Taxonomy" id="2141"/>
    <lineage>
        <taxon>Bacteria</taxon>
        <taxon>Bacillati</taxon>
        <taxon>Mycoplasmatota</taxon>
        <taxon>Mollicutes</taxon>
        <taxon>Entomoplasmatales</taxon>
        <taxon>Spiroplasmataceae</taxon>
        <taxon>Spiroplasma</taxon>
    </lineage>
</organism>
<sequence>MSGEAYFGSCNNNMCNTKIILDTDIFRDIKYGMEVMVHEYGHILDSLIRNKQNNNFDARKYMILSLAKGTKINNKSYQKLLSYGIVRSWYGRTSYIDLFPEAFGRWIMTPEQNRDLGWEKLDKFFRIDLLKLL</sequence>
<dbReference type="InterPro" id="IPR024079">
    <property type="entry name" value="MetalloPept_cat_dom_sf"/>
</dbReference>
<dbReference type="Proteomes" id="UP001163387">
    <property type="component" value="Chromosome"/>
</dbReference>
<dbReference type="Gene3D" id="3.40.390.10">
    <property type="entry name" value="Collagenase (Catalytic Domain)"/>
    <property type="match status" value="1"/>
</dbReference>
<dbReference type="EMBL" id="AP026933">
    <property type="protein sequence ID" value="BDT04564.1"/>
    <property type="molecule type" value="Genomic_DNA"/>
</dbReference>
<dbReference type="RefSeq" id="WP_281748307.1">
    <property type="nucleotide sequence ID" value="NZ_AP026933.1"/>
</dbReference>
<name>A0ABM8BXR6_9MOLU</name>
<protein>
    <submittedName>
        <fullName evidence="1">Uncharacterized protein</fullName>
    </submittedName>
</protein>